<evidence type="ECO:0000256" key="4">
    <source>
        <dbReference type="ARBA" id="ARBA00023002"/>
    </source>
</evidence>
<comment type="cofactor">
    <cofactor evidence="1 5">
        <name>Zn(2+)</name>
        <dbReference type="ChEBI" id="CHEBI:29105"/>
    </cofactor>
</comment>
<dbReference type="InterPro" id="IPR013154">
    <property type="entry name" value="ADH-like_N"/>
</dbReference>
<dbReference type="InterPro" id="IPR002328">
    <property type="entry name" value="ADH_Zn_CS"/>
</dbReference>
<evidence type="ECO:0000256" key="1">
    <source>
        <dbReference type="ARBA" id="ARBA00001947"/>
    </source>
</evidence>
<dbReference type="PANTHER" id="PTHR43401:SF5">
    <property type="entry name" value="ALCOHOL DEHYDROGENASE-RELATED"/>
    <property type="match status" value="1"/>
</dbReference>
<dbReference type="SUPFAM" id="SSF51735">
    <property type="entry name" value="NAD(P)-binding Rossmann-fold domains"/>
    <property type="match status" value="1"/>
</dbReference>
<proteinExistence type="inferred from homology"/>
<dbReference type="CDD" id="cd08239">
    <property type="entry name" value="THR_DH_like"/>
    <property type="match status" value="1"/>
</dbReference>
<dbReference type="Pfam" id="PF08240">
    <property type="entry name" value="ADH_N"/>
    <property type="match status" value="1"/>
</dbReference>
<protein>
    <submittedName>
        <fullName evidence="7">Zinc-binding dehydrogenase</fullName>
    </submittedName>
</protein>
<dbReference type="InterPro" id="IPR020843">
    <property type="entry name" value="ER"/>
</dbReference>
<reference evidence="7 8" key="1">
    <citation type="submission" date="2024-01" db="EMBL/GenBank/DDBJ databases">
        <title>Draft genome sequence of Gordonia sp. LSe1-13.</title>
        <authorList>
            <person name="Suphannarot A."/>
            <person name="Mingma R."/>
        </authorList>
    </citation>
    <scope>NUCLEOTIDE SEQUENCE [LARGE SCALE GENOMIC DNA]</scope>
    <source>
        <strain evidence="7 8">LSe1-13</strain>
    </source>
</reference>
<dbReference type="PROSITE" id="PS00059">
    <property type="entry name" value="ADH_ZINC"/>
    <property type="match status" value="1"/>
</dbReference>
<feature type="domain" description="Enoyl reductase (ER)" evidence="6">
    <location>
        <begin position="8"/>
        <end position="338"/>
    </location>
</feature>
<sequence>MQGIVFTGDRKLELREFAEPEPGVGEIVVKVAASGMCGTDLHHYRKSVAEAPAAYIAGHEPAGVVHSVGPGVLPAVAHVGQRVIVNHAAGCTACVQCRSGWPQMCTEAPLRMFGINDHGGHAPFLRVPAETVTPLDPGLSFEAGAAISCGTGTAWGALRRLGDIGGSPLVVFGQGPVGLSATMLAAARGASVIAVDIEPARLERARKFGATATVNSAVDEPVSAIRDLTGGAGSPLALETSGNSAAARAALESLALWGTGCFIGVGAKVELDVYGELRRQLTLMTSWTLSNFEQKKCADFILQNNLPVDDLFTHRWKLDQAEEAYQEFDRQVSGKGAFIFD</sequence>
<gene>
    <name evidence="7" type="ORF">VZC37_22080</name>
</gene>
<evidence type="ECO:0000256" key="3">
    <source>
        <dbReference type="ARBA" id="ARBA00022833"/>
    </source>
</evidence>
<dbReference type="Gene3D" id="3.90.180.10">
    <property type="entry name" value="Medium-chain alcohol dehydrogenases, catalytic domain"/>
    <property type="match status" value="1"/>
</dbReference>
<keyword evidence="8" id="KW-1185">Reference proteome</keyword>
<keyword evidence="3 5" id="KW-0862">Zinc</keyword>
<keyword evidence="2 5" id="KW-0479">Metal-binding</keyword>
<dbReference type="SMART" id="SM00829">
    <property type="entry name" value="PKS_ER"/>
    <property type="match status" value="1"/>
</dbReference>
<dbReference type="InterPro" id="IPR050129">
    <property type="entry name" value="Zn_alcohol_dh"/>
</dbReference>
<dbReference type="InterPro" id="IPR036291">
    <property type="entry name" value="NAD(P)-bd_dom_sf"/>
</dbReference>
<accession>A0ABU7MKG8</accession>
<evidence type="ECO:0000259" key="6">
    <source>
        <dbReference type="SMART" id="SM00829"/>
    </source>
</evidence>
<comment type="caution">
    <text evidence="7">The sequence shown here is derived from an EMBL/GenBank/DDBJ whole genome shotgun (WGS) entry which is preliminary data.</text>
</comment>
<comment type="similarity">
    <text evidence="5">Belongs to the zinc-containing alcohol dehydrogenase family.</text>
</comment>
<name>A0ABU7MKG8_9ACTN</name>
<dbReference type="Proteomes" id="UP001347146">
    <property type="component" value="Unassembled WGS sequence"/>
</dbReference>
<dbReference type="PANTHER" id="PTHR43401">
    <property type="entry name" value="L-THREONINE 3-DEHYDROGENASE"/>
    <property type="match status" value="1"/>
</dbReference>
<evidence type="ECO:0000256" key="2">
    <source>
        <dbReference type="ARBA" id="ARBA00022723"/>
    </source>
</evidence>
<dbReference type="InterPro" id="IPR013149">
    <property type="entry name" value="ADH-like_C"/>
</dbReference>
<dbReference type="SUPFAM" id="SSF50129">
    <property type="entry name" value="GroES-like"/>
    <property type="match status" value="1"/>
</dbReference>
<dbReference type="EMBL" id="JAZDUF010000008">
    <property type="protein sequence ID" value="MEE3853041.1"/>
    <property type="molecule type" value="Genomic_DNA"/>
</dbReference>
<dbReference type="Pfam" id="PF00107">
    <property type="entry name" value="ADH_zinc_N"/>
    <property type="match status" value="1"/>
</dbReference>
<evidence type="ECO:0000256" key="5">
    <source>
        <dbReference type="RuleBase" id="RU361277"/>
    </source>
</evidence>
<organism evidence="7 8">
    <name type="scientific">Gordonia sesuvii</name>
    <dbReference type="NCBI Taxonomy" id="3116777"/>
    <lineage>
        <taxon>Bacteria</taxon>
        <taxon>Bacillati</taxon>
        <taxon>Actinomycetota</taxon>
        <taxon>Actinomycetes</taxon>
        <taxon>Mycobacteriales</taxon>
        <taxon>Gordoniaceae</taxon>
        <taxon>Gordonia</taxon>
    </lineage>
</organism>
<dbReference type="InterPro" id="IPR011032">
    <property type="entry name" value="GroES-like_sf"/>
</dbReference>
<keyword evidence="4" id="KW-0560">Oxidoreductase</keyword>
<evidence type="ECO:0000313" key="7">
    <source>
        <dbReference type="EMBL" id="MEE3853041.1"/>
    </source>
</evidence>
<dbReference type="RefSeq" id="WP_330435815.1">
    <property type="nucleotide sequence ID" value="NZ_JAZDUF010000008.1"/>
</dbReference>
<evidence type="ECO:0000313" key="8">
    <source>
        <dbReference type="Proteomes" id="UP001347146"/>
    </source>
</evidence>